<evidence type="ECO:0000313" key="5">
    <source>
        <dbReference type="Proteomes" id="UP000243605"/>
    </source>
</evidence>
<dbReference type="AlphaFoldDB" id="A0A662Z3P6"/>
<feature type="domain" description="MurNAc-LAA" evidence="2">
    <location>
        <begin position="159"/>
        <end position="267"/>
    </location>
</feature>
<dbReference type="Gene3D" id="3.40.630.40">
    <property type="entry name" value="Zn-dependent exopeptidases"/>
    <property type="match status" value="1"/>
</dbReference>
<reference evidence="4 5" key="1">
    <citation type="submission" date="2016-10" db="EMBL/GenBank/DDBJ databases">
        <authorList>
            <person name="Varghese N."/>
            <person name="Submissions S."/>
        </authorList>
    </citation>
    <scope>NUCLEOTIDE SEQUENCE [LARGE SCALE GENOMIC DNA]</scope>
    <source>
        <strain evidence="4 5">IBRC-M10081</strain>
    </source>
</reference>
<dbReference type="RefSeq" id="WP_091473624.1">
    <property type="nucleotide sequence ID" value="NZ_FOIT01000001.1"/>
</dbReference>
<sequence length="271" mass="31236">MDNFTEQLKKVLSAIWKFIQFILKYLLIGARHVLKFLNDKKHLYAIPLFYLLITSLIIFVAVQVYQNYIYEDVEDTYTMDFSNLDDVEEEPEYDFASYDFDGVHVVIDPGHGGYDPGAVSQSGLLEENIVFEYADALRDRLLESNAEVTLTRELEESSELDERGIEGDLFISLHSDTFEDPGIHGYTVHYAHDFQIEFAEAITDGMAVHSPMYERGIRENGYQVIWQIDYPGVLVELGYLSNPIDDYILSSYEYKHEIVEGLMLGISNYID</sequence>
<dbReference type="Proteomes" id="UP000763505">
    <property type="component" value="Unassembled WGS sequence"/>
</dbReference>
<keyword evidence="5" id="KW-1185">Reference proteome</keyword>
<evidence type="ECO:0000259" key="2">
    <source>
        <dbReference type="SMART" id="SM00646"/>
    </source>
</evidence>
<dbReference type="Pfam" id="PF01520">
    <property type="entry name" value="Amidase_3"/>
    <property type="match status" value="1"/>
</dbReference>
<proteinExistence type="predicted"/>
<evidence type="ECO:0000256" key="1">
    <source>
        <dbReference type="SAM" id="Phobius"/>
    </source>
</evidence>
<accession>A0A662Z3P6</accession>
<gene>
    <name evidence="3" type="ORF">K8V35_01340</name>
    <name evidence="4" type="ORF">SAMN05192557_0529</name>
</gene>
<dbReference type="InterPro" id="IPR002508">
    <property type="entry name" value="MurNAc-LAA_cat"/>
</dbReference>
<dbReference type="SMART" id="SM00646">
    <property type="entry name" value="Ami_3"/>
    <property type="match status" value="1"/>
</dbReference>
<dbReference type="PANTHER" id="PTHR30404:SF7">
    <property type="entry name" value="CELL WALL AMIDASE LYTH-RELATED"/>
    <property type="match status" value="1"/>
</dbReference>
<protein>
    <submittedName>
        <fullName evidence="4">N-acetylmuramoyl-L-alanine amidase</fullName>
    </submittedName>
</protein>
<dbReference type="GO" id="GO:0030288">
    <property type="term" value="C:outer membrane-bounded periplasmic space"/>
    <property type="evidence" value="ECO:0007669"/>
    <property type="project" value="TreeGrafter"/>
</dbReference>
<dbReference type="InterPro" id="IPR050695">
    <property type="entry name" value="N-acetylmuramoyl_amidase_3"/>
</dbReference>
<dbReference type="OrthoDB" id="9806267at2"/>
<keyword evidence="1" id="KW-1133">Transmembrane helix</keyword>
<dbReference type="GO" id="GO:0009253">
    <property type="term" value="P:peptidoglycan catabolic process"/>
    <property type="evidence" value="ECO:0007669"/>
    <property type="project" value="InterPro"/>
</dbReference>
<evidence type="ECO:0000313" key="4">
    <source>
        <dbReference type="EMBL" id="SEV85779.1"/>
    </source>
</evidence>
<dbReference type="SUPFAM" id="SSF53187">
    <property type="entry name" value="Zn-dependent exopeptidases"/>
    <property type="match status" value="1"/>
</dbReference>
<evidence type="ECO:0000313" key="3">
    <source>
        <dbReference type="EMBL" id="HJE18983.1"/>
    </source>
</evidence>
<dbReference type="Proteomes" id="UP000243605">
    <property type="component" value="Unassembled WGS sequence"/>
</dbReference>
<feature type="transmembrane region" description="Helical" evidence="1">
    <location>
        <begin position="42"/>
        <end position="65"/>
    </location>
</feature>
<organism evidence="4 5">
    <name type="scientific">Aliicoccus persicus</name>
    <dbReference type="NCBI Taxonomy" id="930138"/>
    <lineage>
        <taxon>Bacteria</taxon>
        <taxon>Bacillati</taxon>
        <taxon>Bacillota</taxon>
        <taxon>Bacilli</taxon>
        <taxon>Bacillales</taxon>
        <taxon>Staphylococcaceae</taxon>
        <taxon>Aliicoccus</taxon>
    </lineage>
</organism>
<keyword evidence="1" id="KW-0812">Transmembrane</keyword>
<dbReference type="EMBL" id="DYYI01000010">
    <property type="protein sequence ID" value="HJE18983.1"/>
    <property type="molecule type" value="Genomic_DNA"/>
</dbReference>
<reference evidence="3" key="2">
    <citation type="journal article" date="2021" name="PeerJ">
        <title>Extensive microbial diversity within the chicken gut microbiome revealed by metagenomics and culture.</title>
        <authorList>
            <person name="Gilroy R."/>
            <person name="Ravi A."/>
            <person name="Getino M."/>
            <person name="Pursley I."/>
            <person name="Horton D.L."/>
            <person name="Alikhan N.F."/>
            <person name="Baker D."/>
            <person name="Gharbi K."/>
            <person name="Hall N."/>
            <person name="Watson M."/>
            <person name="Adriaenssens E.M."/>
            <person name="Foster-Nyarko E."/>
            <person name="Jarju S."/>
            <person name="Secka A."/>
            <person name="Antonio M."/>
            <person name="Oren A."/>
            <person name="Chaudhuri R.R."/>
            <person name="La Ragione R."/>
            <person name="Hildebrand F."/>
            <person name="Pallen M.J."/>
        </authorList>
    </citation>
    <scope>NUCLEOTIDE SEQUENCE</scope>
    <source>
        <strain evidence="3">6019</strain>
    </source>
</reference>
<dbReference type="CDD" id="cd02696">
    <property type="entry name" value="MurNAc-LAA"/>
    <property type="match status" value="1"/>
</dbReference>
<dbReference type="GO" id="GO:0008745">
    <property type="term" value="F:N-acetylmuramoyl-L-alanine amidase activity"/>
    <property type="evidence" value="ECO:0007669"/>
    <property type="project" value="InterPro"/>
</dbReference>
<reference evidence="3" key="3">
    <citation type="submission" date="2021-09" db="EMBL/GenBank/DDBJ databases">
        <authorList>
            <person name="Gilroy R."/>
        </authorList>
    </citation>
    <scope>NUCLEOTIDE SEQUENCE</scope>
    <source>
        <strain evidence="3">6019</strain>
    </source>
</reference>
<dbReference type="EMBL" id="FOIT01000001">
    <property type="protein sequence ID" value="SEV85779.1"/>
    <property type="molecule type" value="Genomic_DNA"/>
</dbReference>
<dbReference type="PANTHER" id="PTHR30404">
    <property type="entry name" value="N-ACETYLMURAMOYL-L-ALANINE AMIDASE"/>
    <property type="match status" value="1"/>
</dbReference>
<name>A0A662Z3P6_9STAP</name>
<keyword evidence="1" id="KW-0472">Membrane</keyword>
<feature type="transmembrane region" description="Helical" evidence="1">
    <location>
        <begin position="12"/>
        <end position="30"/>
    </location>
</feature>